<dbReference type="SUPFAM" id="SSF143212">
    <property type="entry name" value="Rv2632c-like"/>
    <property type="match status" value="1"/>
</dbReference>
<sequence>MEDLDQTKHSAVLIAVDEDADRTRATALLSWRSTALVGTGTARMDAGTEHAVELRDEVAVARALSNLASQLFATSMSEIEAAAG</sequence>
<evidence type="ECO:0000313" key="1">
    <source>
        <dbReference type="EMBL" id="ORB52446.1"/>
    </source>
</evidence>
<accession>A0A1X0IW71</accession>
<comment type="caution">
    <text evidence="1">The sequence shown here is derived from an EMBL/GenBank/DDBJ whole genome shotgun (WGS) entry which is preliminary data.</text>
</comment>
<dbReference type="AlphaFoldDB" id="A0A1X0IW71"/>
<evidence type="ECO:0000313" key="2">
    <source>
        <dbReference type="Proteomes" id="UP000192534"/>
    </source>
</evidence>
<proteinExistence type="predicted"/>
<protein>
    <recommendedName>
        <fullName evidence="3">DUF1876 domain-containing protein</fullName>
    </recommendedName>
</protein>
<name>A0A1X0IW71_MYCRH</name>
<dbReference type="InterPro" id="IPR015057">
    <property type="entry name" value="Rv2632c-like"/>
</dbReference>
<dbReference type="Proteomes" id="UP000192534">
    <property type="component" value="Unassembled WGS sequence"/>
</dbReference>
<dbReference type="Pfam" id="PF08962">
    <property type="entry name" value="Rv2632c-like"/>
    <property type="match status" value="1"/>
</dbReference>
<dbReference type="Gene3D" id="3.30.160.240">
    <property type="entry name" value="Rv1738"/>
    <property type="match status" value="1"/>
</dbReference>
<reference evidence="1 2" key="1">
    <citation type="submission" date="2016-12" db="EMBL/GenBank/DDBJ databases">
        <title>The new phylogeny of genus Mycobacterium.</title>
        <authorList>
            <person name="Tortoli E."/>
            <person name="Trovato A."/>
            <person name="Cirillo D.M."/>
        </authorList>
    </citation>
    <scope>NUCLEOTIDE SEQUENCE [LARGE SCALE GENOMIC DNA]</scope>
    <source>
        <strain evidence="1 2">DSM 44223</strain>
    </source>
</reference>
<dbReference type="InterPro" id="IPR038070">
    <property type="entry name" value="Rv2632c-like_sf"/>
</dbReference>
<organism evidence="1 2">
    <name type="scientific">Mycolicibacterium rhodesiae</name>
    <name type="common">Mycobacterium rhodesiae</name>
    <dbReference type="NCBI Taxonomy" id="36814"/>
    <lineage>
        <taxon>Bacteria</taxon>
        <taxon>Bacillati</taxon>
        <taxon>Actinomycetota</taxon>
        <taxon>Actinomycetes</taxon>
        <taxon>Mycobacteriales</taxon>
        <taxon>Mycobacteriaceae</taxon>
        <taxon>Mycolicibacterium</taxon>
    </lineage>
</organism>
<gene>
    <name evidence="1" type="ORF">BST42_14690</name>
</gene>
<dbReference type="EMBL" id="MVIH01000006">
    <property type="protein sequence ID" value="ORB52446.1"/>
    <property type="molecule type" value="Genomic_DNA"/>
</dbReference>
<evidence type="ECO:0008006" key="3">
    <source>
        <dbReference type="Google" id="ProtNLM"/>
    </source>
</evidence>
<keyword evidence="2" id="KW-1185">Reference proteome</keyword>